<keyword evidence="1" id="KW-1133">Transmembrane helix</keyword>
<accession>A0ABP1QTI2</accession>
<name>A0ABP1QTI2_9HEXA</name>
<dbReference type="Proteomes" id="UP001642540">
    <property type="component" value="Unassembled WGS sequence"/>
</dbReference>
<comment type="caution">
    <text evidence="2">The sequence shown here is derived from an EMBL/GenBank/DDBJ whole genome shotgun (WGS) entry which is preliminary data.</text>
</comment>
<protein>
    <submittedName>
        <fullName evidence="2">Uncharacterized protein</fullName>
    </submittedName>
</protein>
<evidence type="ECO:0000256" key="1">
    <source>
        <dbReference type="SAM" id="Phobius"/>
    </source>
</evidence>
<evidence type="ECO:0000313" key="3">
    <source>
        <dbReference type="Proteomes" id="UP001642540"/>
    </source>
</evidence>
<organism evidence="2 3">
    <name type="scientific">Orchesella dallaii</name>
    <dbReference type="NCBI Taxonomy" id="48710"/>
    <lineage>
        <taxon>Eukaryota</taxon>
        <taxon>Metazoa</taxon>
        <taxon>Ecdysozoa</taxon>
        <taxon>Arthropoda</taxon>
        <taxon>Hexapoda</taxon>
        <taxon>Collembola</taxon>
        <taxon>Entomobryomorpha</taxon>
        <taxon>Entomobryoidea</taxon>
        <taxon>Orchesellidae</taxon>
        <taxon>Orchesellinae</taxon>
        <taxon>Orchesella</taxon>
    </lineage>
</organism>
<proteinExistence type="predicted"/>
<gene>
    <name evidence="2" type="ORF">ODALV1_LOCUS14940</name>
</gene>
<keyword evidence="1" id="KW-0812">Transmembrane</keyword>
<sequence>MYYIFQRIMFSIMKITRIGFRWKNHGTATLGTNGLELIFPLSELAELEQLMYRSRAKTYIHAVFPILSSEISSLTLFLVATPISLARISRILVRRGENADDIGSATISLSVPKKRNLSINSSNLIENKEIVPRTFLKHTNYLIDTVANSIELHKFQAKYLICPKISSIIASTPFLSSFVCFFNFHKSFHSCPL</sequence>
<keyword evidence="1" id="KW-0472">Membrane</keyword>
<evidence type="ECO:0000313" key="2">
    <source>
        <dbReference type="EMBL" id="CAL8111331.1"/>
    </source>
</evidence>
<dbReference type="EMBL" id="CAXLJM020000046">
    <property type="protein sequence ID" value="CAL8111331.1"/>
    <property type="molecule type" value="Genomic_DNA"/>
</dbReference>
<reference evidence="2 3" key="1">
    <citation type="submission" date="2024-08" db="EMBL/GenBank/DDBJ databases">
        <authorList>
            <person name="Cucini C."/>
            <person name="Frati F."/>
        </authorList>
    </citation>
    <scope>NUCLEOTIDE SEQUENCE [LARGE SCALE GENOMIC DNA]</scope>
</reference>
<keyword evidence="3" id="KW-1185">Reference proteome</keyword>
<feature type="transmembrane region" description="Helical" evidence="1">
    <location>
        <begin position="59"/>
        <end position="80"/>
    </location>
</feature>